<feature type="transmembrane region" description="Helical" evidence="2">
    <location>
        <begin position="105"/>
        <end position="127"/>
    </location>
</feature>
<keyword evidence="2" id="KW-1133">Transmembrane helix</keyword>
<dbReference type="EMBL" id="JAVHJL010000005">
    <property type="protein sequence ID" value="KAK6503097.1"/>
    <property type="molecule type" value="Genomic_DNA"/>
</dbReference>
<feature type="transmembrane region" description="Helical" evidence="2">
    <location>
        <begin position="556"/>
        <end position="583"/>
    </location>
</feature>
<sequence length="659" mass="72350">MSDNGTAWLLDVRANAPPPYPPTEARMSANADTSSGVVTSGEEAKPNRKLRGGRLRNNFSELFFRLFLAVCSSVFIVLAVFAYSVDGKDVQRSSDGRQLLEIIKWGPTVFPIIFAAIVGDFLQSVALRRAQKGAKLGTLEQLTRTINIFTAITTPYFIRAYNWLSILLLSLWAISPLGGQASLRLLSTRPVTVRTAHSVRFLSPTNVSSYLSTGGRNYGTWRVQAESLYTASLLGTGASKYRTLDPWDNVRVPYIEELERQTPEPGLDGWYDVTNQNVTYSSLLGIPIRGLASNITVTVPTSYSKLNCSYLDVFRNDECFQNTTDRCFDATRPHIPDWFFPFARANRGWDYGYYMLVGMNVSQTAFNSSDGNDSPEPLDLIFESGGRAGTSVAWCKLSQTYLEAEVTCPASRCAVSKVRRLSIGTERPPLFYKTTPGKVGTLSNFLTDFSLVAKSGKPSYSNFNQGYIYNPDDPIAGTADWVDLVDVGIQNFEVRATQLMNTLLAAAQGPALYLSNYDIRPYNYTYSPALGRVVVAESAAGESTRTREFLICYKSWSIVLLFCAVLLFTMGVSSAILACTTLAPDALTSLSALAAESRFFDVEHGGSTLDRDEKAIALKERVVKLGDVEASNGIGYIALGTIDTYKGAVGDLSKGRVYK</sequence>
<feature type="transmembrane region" description="Helical" evidence="2">
    <location>
        <begin position="62"/>
        <end position="85"/>
    </location>
</feature>
<dbReference type="Proteomes" id="UP001370758">
    <property type="component" value="Unassembled WGS sequence"/>
</dbReference>
<keyword evidence="2" id="KW-0472">Membrane</keyword>
<reference evidence="3 4" key="1">
    <citation type="submission" date="2023-08" db="EMBL/GenBank/DDBJ databases">
        <authorList>
            <person name="Palmer J.M."/>
        </authorList>
    </citation>
    <scope>NUCLEOTIDE SEQUENCE [LARGE SCALE GENOMIC DNA]</scope>
    <source>
        <strain evidence="3 4">TWF481</strain>
    </source>
</reference>
<evidence type="ECO:0000256" key="2">
    <source>
        <dbReference type="SAM" id="Phobius"/>
    </source>
</evidence>
<accession>A0AAV9W682</accession>
<organism evidence="3 4">
    <name type="scientific">Arthrobotrys musiformis</name>
    <dbReference type="NCBI Taxonomy" id="47236"/>
    <lineage>
        <taxon>Eukaryota</taxon>
        <taxon>Fungi</taxon>
        <taxon>Dikarya</taxon>
        <taxon>Ascomycota</taxon>
        <taxon>Pezizomycotina</taxon>
        <taxon>Orbiliomycetes</taxon>
        <taxon>Orbiliales</taxon>
        <taxon>Orbiliaceae</taxon>
        <taxon>Arthrobotrys</taxon>
    </lineage>
</organism>
<gene>
    <name evidence="3" type="ORF">TWF481_008131</name>
</gene>
<protein>
    <submittedName>
        <fullName evidence="3">Uncharacterized protein</fullName>
    </submittedName>
</protein>
<name>A0AAV9W682_9PEZI</name>
<keyword evidence="2" id="KW-0812">Transmembrane</keyword>
<feature type="transmembrane region" description="Helical" evidence="2">
    <location>
        <begin position="148"/>
        <end position="174"/>
    </location>
</feature>
<feature type="region of interest" description="Disordered" evidence="1">
    <location>
        <begin position="19"/>
        <end position="49"/>
    </location>
</feature>
<proteinExistence type="predicted"/>
<evidence type="ECO:0000313" key="3">
    <source>
        <dbReference type="EMBL" id="KAK6503097.1"/>
    </source>
</evidence>
<evidence type="ECO:0000313" key="4">
    <source>
        <dbReference type="Proteomes" id="UP001370758"/>
    </source>
</evidence>
<evidence type="ECO:0000256" key="1">
    <source>
        <dbReference type="SAM" id="MobiDB-lite"/>
    </source>
</evidence>
<comment type="caution">
    <text evidence="3">The sequence shown here is derived from an EMBL/GenBank/DDBJ whole genome shotgun (WGS) entry which is preliminary data.</text>
</comment>
<dbReference type="AlphaFoldDB" id="A0AAV9W682"/>
<keyword evidence="4" id="KW-1185">Reference proteome</keyword>